<keyword evidence="3" id="KW-1185">Reference proteome</keyword>
<organism evidence="2 3">
    <name type="scientific">Sinomicrobium pectinilyticum</name>
    <dbReference type="NCBI Taxonomy" id="1084421"/>
    <lineage>
        <taxon>Bacteria</taxon>
        <taxon>Pseudomonadati</taxon>
        <taxon>Bacteroidota</taxon>
        <taxon>Flavobacteriia</taxon>
        <taxon>Flavobacteriales</taxon>
        <taxon>Flavobacteriaceae</taxon>
        <taxon>Sinomicrobium</taxon>
    </lineage>
</organism>
<reference evidence="2 3" key="1">
    <citation type="submission" date="2018-10" db="EMBL/GenBank/DDBJ databases">
        <title>Sinomicrobium pectinilyticum sp. nov., a pectinase-producing bacterium isolated from alkaline and saline soil, and emended description of the genus Sinomicrobium.</title>
        <authorList>
            <person name="Cheng B."/>
            <person name="Li C."/>
            <person name="Lai Q."/>
            <person name="Du M."/>
            <person name="Shao Z."/>
            <person name="Xu P."/>
            <person name="Yang C."/>
        </authorList>
    </citation>
    <scope>NUCLEOTIDE SEQUENCE [LARGE SCALE GENOMIC DNA]</scope>
    <source>
        <strain evidence="2 3">5DNS001</strain>
    </source>
</reference>
<dbReference type="AlphaFoldDB" id="A0A3N0E8K5"/>
<evidence type="ECO:0000313" key="3">
    <source>
        <dbReference type="Proteomes" id="UP000267469"/>
    </source>
</evidence>
<dbReference type="Proteomes" id="UP000267469">
    <property type="component" value="Unassembled WGS sequence"/>
</dbReference>
<feature type="region of interest" description="Disordered" evidence="1">
    <location>
        <begin position="42"/>
        <end position="80"/>
    </location>
</feature>
<feature type="compositionally biased region" description="Basic and acidic residues" evidence="1">
    <location>
        <begin position="49"/>
        <end position="80"/>
    </location>
</feature>
<evidence type="ECO:0000256" key="1">
    <source>
        <dbReference type="SAM" id="MobiDB-lite"/>
    </source>
</evidence>
<dbReference type="EMBL" id="RJTM01000099">
    <property type="protein sequence ID" value="RNL84119.1"/>
    <property type="molecule type" value="Genomic_DNA"/>
</dbReference>
<sequence>MIEVLLEKFRENALTREEFEQLAKIMNDPDLEGEVKYWMEEHWEDMDPPGDRSPSENVKSKEQFDELRKKLEDRERDSKI</sequence>
<gene>
    <name evidence="2" type="ORF">ED312_14345</name>
</gene>
<comment type="caution">
    <text evidence="2">The sequence shown here is derived from an EMBL/GenBank/DDBJ whole genome shotgun (WGS) entry which is preliminary data.</text>
</comment>
<name>A0A3N0E8K5_SINP1</name>
<protein>
    <submittedName>
        <fullName evidence="2">Uncharacterized protein</fullName>
    </submittedName>
</protein>
<proteinExistence type="predicted"/>
<evidence type="ECO:0000313" key="2">
    <source>
        <dbReference type="EMBL" id="RNL84119.1"/>
    </source>
</evidence>
<accession>A0A3N0E8K5</accession>